<feature type="binding site" evidence="3">
    <location>
        <position position="280"/>
    </location>
    <ligand>
        <name>CTP</name>
        <dbReference type="ChEBI" id="CHEBI:37563"/>
    </ligand>
</feature>
<comment type="catalytic activity">
    <reaction evidence="3 4">
        <text>(R)-4'-phosphopantothenate + L-cysteine + CTP = N-[(R)-4-phosphopantothenoyl]-L-cysteine + CMP + diphosphate + H(+)</text>
        <dbReference type="Rhea" id="RHEA:19397"/>
        <dbReference type="ChEBI" id="CHEBI:10986"/>
        <dbReference type="ChEBI" id="CHEBI:15378"/>
        <dbReference type="ChEBI" id="CHEBI:33019"/>
        <dbReference type="ChEBI" id="CHEBI:35235"/>
        <dbReference type="ChEBI" id="CHEBI:37563"/>
        <dbReference type="ChEBI" id="CHEBI:59458"/>
        <dbReference type="ChEBI" id="CHEBI:60377"/>
        <dbReference type="EC" id="6.3.2.5"/>
    </reaction>
</comment>
<comment type="cofactor">
    <cofactor evidence="3">
        <name>Mg(2+)</name>
        <dbReference type="ChEBI" id="CHEBI:18420"/>
    </cofactor>
</comment>
<feature type="binding site" evidence="3">
    <location>
        <position position="325"/>
    </location>
    <ligand>
        <name>CTP</name>
        <dbReference type="ChEBI" id="CHEBI:37563"/>
    </ligand>
</feature>
<evidence type="ECO:0000259" key="5">
    <source>
        <dbReference type="Pfam" id="PF02441"/>
    </source>
</evidence>
<dbReference type="PANTHER" id="PTHR14359">
    <property type="entry name" value="HOMO-OLIGOMERIC FLAVIN CONTAINING CYS DECARBOXYLASE FAMILY"/>
    <property type="match status" value="1"/>
</dbReference>
<comment type="cofactor">
    <cofactor evidence="3">
        <name>FMN</name>
        <dbReference type="ChEBI" id="CHEBI:58210"/>
    </cofactor>
    <text evidence="3">Binds 1 FMN per subunit.</text>
</comment>
<organism evidence="7 8">
    <name type="scientific">Sporocytophaga myxococcoides</name>
    <dbReference type="NCBI Taxonomy" id="153721"/>
    <lineage>
        <taxon>Bacteria</taxon>
        <taxon>Pseudomonadati</taxon>
        <taxon>Bacteroidota</taxon>
        <taxon>Cytophagia</taxon>
        <taxon>Cytophagales</taxon>
        <taxon>Cytophagaceae</taxon>
        <taxon>Sporocytophaga</taxon>
    </lineage>
</organism>
<comment type="catalytic activity">
    <reaction evidence="3 4">
        <text>N-[(R)-4-phosphopantothenoyl]-L-cysteine + H(+) = (R)-4'-phosphopantetheine + CO2</text>
        <dbReference type="Rhea" id="RHEA:16793"/>
        <dbReference type="ChEBI" id="CHEBI:15378"/>
        <dbReference type="ChEBI" id="CHEBI:16526"/>
        <dbReference type="ChEBI" id="CHEBI:59458"/>
        <dbReference type="ChEBI" id="CHEBI:61723"/>
        <dbReference type="EC" id="4.1.1.36"/>
    </reaction>
</comment>
<keyword evidence="8" id="KW-1185">Reference proteome</keyword>
<feature type="region of interest" description="Phosphopantothenate--cysteine ligase" evidence="3">
    <location>
        <begin position="191"/>
        <end position="404"/>
    </location>
</feature>
<feature type="domain" description="Flavoprotein" evidence="5">
    <location>
        <begin position="6"/>
        <end position="178"/>
    </location>
</feature>
<feature type="binding site" evidence="3">
    <location>
        <position position="290"/>
    </location>
    <ligand>
        <name>CTP</name>
        <dbReference type="ChEBI" id="CHEBI:37563"/>
    </ligand>
</feature>
<dbReference type="Proteomes" id="UP000030185">
    <property type="component" value="Unassembled WGS sequence"/>
</dbReference>
<dbReference type="GO" id="GO:0004633">
    <property type="term" value="F:phosphopantothenoylcysteine decarboxylase activity"/>
    <property type="evidence" value="ECO:0007669"/>
    <property type="project" value="UniProtKB-UniRule"/>
</dbReference>
<proteinExistence type="inferred from homology"/>
<name>A0A098LIZ6_9BACT</name>
<dbReference type="GO" id="GO:0046872">
    <property type="term" value="F:metal ion binding"/>
    <property type="evidence" value="ECO:0007669"/>
    <property type="project" value="UniProtKB-KW"/>
</dbReference>
<sequence length="404" mass="44039">MMLHGKKVILGVCGSIAAYKSAILTRLLIKEGAEVQVVLTPSASSFIGPLTFSTLTGKPVYDSLIRNDAGEWNNHVDLALWADLILIAPATANTIFKLAHGACDNLLTAIYLSAKCPVMFAPAMDLDMYRHPATKANIEKLKSYGNIIIDAEFGFLASGLEGEGRLAEPEHITEFIKQYFQSNARLAGKKILVTAGPTYEPLDPVRFIGNHSTGKMGYEIARQLDHLGATVTLVSGPTELKSPSDSVKLIKVQKAEEMYNEVMTNAGKADAIILSAAVADYTPKEVAKQKIKKKEGELNIDLIKTKDIAAAVGANKKPEQILVGFALETENEVENASAKLANKNLDFIVLNSLRDNGAGFGFDTNKVTFIDRYNMVQTFELKSKKEVASDIINELLKHLDLKKK</sequence>
<dbReference type="Gene3D" id="3.40.50.10300">
    <property type="entry name" value="CoaB-like"/>
    <property type="match status" value="1"/>
</dbReference>
<dbReference type="Gene3D" id="3.40.50.1950">
    <property type="entry name" value="Flavin prenyltransferase-like"/>
    <property type="match status" value="1"/>
</dbReference>
<evidence type="ECO:0000313" key="7">
    <source>
        <dbReference type="EMBL" id="GAL86961.1"/>
    </source>
</evidence>
<keyword evidence="3" id="KW-0479">Metal-binding</keyword>
<keyword evidence="3" id="KW-0511">Multifunctional enzyme</keyword>
<dbReference type="InterPro" id="IPR007085">
    <property type="entry name" value="DNA/pantothenate-metab_flavo_C"/>
</dbReference>
<dbReference type="STRING" id="153721.MYP_4191"/>
<gene>
    <name evidence="3" type="primary">coaBC</name>
    <name evidence="7" type="ORF">MYP_4191</name>
</gene>
<dbReference type="GO" id="GO:0010181">
    <property type="term" value="F:FMN binding"/>
    <property type="evidence" value="ECO:0007669"/>
    <property type="project" value="UniProtKB-UniRule"/>
</dbReference>
<accession>A0A098LIZ6</accession>
<dbReference type="AlphaFoldDB" id="A0A098LIZ6"/>
<feature type="region of interest" description="Phosphopantothenoylcysteine decarboxylase" evidence="3">
    <location>
        <begin position="1"/>
        <end position="190"/>
    </location>
</feature>
<protein>
    <recommendedName>
        <fullName evidence="3">Coenzyme A biosynthesis bifunctional protein CoaBC</fullName>
    </recommendedName>
    <alternativeName>
        <fullName evidence="3">DNA/pantothenate metabolism flavoprotein</fullName>
    </alternativeName>
    <alternativeName>
        <fullName evidence="3">Phosphopantothenoylcysteine synthetase/decarboxylase</fullName>
        <shortName evidence="3">PPCS-PPCDC</shortName>
    </alternativeName>
    <domain>
        <recommendedName>
            <fullName evidence="3">Phosphopantothenoylcysteine decarboxylase</fullName>
            <shortName evidence="3">PPC decarboxylase</shortName>
            <shortName evidence="3">PPC-DC</shortName>
            <ecNumber evidence="3">4.1.1.36</ecNumber>
        </recommendedName>
        <alternativeName>
            <fullName evidence="3">CoaC</fullName>
        </alternativeName>
    </domain>
    <domain>
        <recommendedName>
            <fullName evidence="3">Phosphopantothenate--cysteine ligase</fullName>
            <ecNumber evidence="3">6.3.2.5</ecNumber>
        </recommendedName>
        <alternativeName>
            <fullName evidence="3">CoaB</fullName>
        </alternativeName>
        <alternativeName>
            <fullName evidence="3">Phosphopantothenoylcysteine synthetase</fullName>
            <shortName evidence="3">PPC synthetase</shortName>
            <shortName evidence="3">PPC-S</shortName>
        </alternativeName>
    </domain>
</protein>
<dbReference type="GO" id="GO:0071513">
    <property type="term" value="C:phosphopantothenoylcysteine decarboxylase complex"/>
    <property type="evidence" value="ECO:0007669"/>
    <property type="project" value="TreeGrafter"/>
</dbReference>
<dbReference type="InterPro" id="IPR005252">
    <property type="entry name" value="CoaBC"/>
</dbReference>
<dbReference type="UniPathway" id="UPA00241">
    <property type="reaction ID" value="UER00353"/>
</dbReference>
<dbReference type="NCBIfam" id="TIGR00521">
    <property type="entry name" value="coaBC_dfp"/>
    <property type="match status" value="1"/>
</dbReference>
<dbReference type="RefSeq" id="WP_370568889.1">
    <property type="nucleotide sequence ID" value="NZ_BBLT01000010.1"/>
</dbReference>
<evidence type="ECO:0000256" key="4">
    <source>
        <dbReference type="RuleBase" id="RU364078"/>
    </source>
</evidence>
<comment type="function">
    <text evidence="3">Catalyzes two sequential steps in the biosynthesis of coenzyme A. In the first step cysteine is conjugated to 4'-phosphopantothenate to form 4-phosphopantothenoylcysteine. In the second step the latter compound is decarboxylated to form 4'-phosphopantotheine.</text>
</comment>
<dbReference type="EMBL" id="BBLT01000010">
    <property type="protein sequence ID" value="GAL86961.1"/>
    <property type="molecule type" value="Genomic_DNA"/>
</dbReference>
<dbReference type="GO" id="GO:0015941">
    <property type="term" value="P:pantothenate catabolic process"/>
    <property type="evidence" value="ECO:0007669"/>
    <property type="project" value="InterPro"/>
</dbReference>
<dbReference type="eggNOG" id="COG0452">
    <property type="taxonomic scope" value="Bacteria"/>
</dbReference>
<comment type="caution">
    <text evidence="3">Lacks conserved residue(s) required for the propagation of feature annotation.</text>
</comment>
<dbReference type="Pfam" id="PF04127">
    <property type="entry name" value="DFP"/>
    <property type="match status" value="1"/>
</dbReference>
<comment type="similarity">
    <text evidence="3 4">In the N-terminal section; belongs to the HFCD (homo-oligomeric flavin containing Cys decarboxylase) superfamily.</text>
</comment>
<keyword evidence="3 4" id="KW-0288">FMN</keyword>
<evidence type="ECO:0000259" key="6">
    <source>
        <dbReference type="Pfam" id="PF04127"/>
    </source>
</evidence>
<comment type="similarity">
    <text evidence="3 4">In the C-terminal section; belongs to the PPC synthetase family.</text>
</comment>
<dbReference type="SUPFAM" id="SSF52507">
    <property type="entry name" value="Homo-oligomeric flavin-containing Cys decarboxylases, HFCD"/>
    <property type="match status" value="1"/>
</dbReference>
<evidence type="ECO:0000256" key="1">
    <source>
        <dbReference type="ARBA" id="ARBA00022793"/>
    </source>
</evidence>
<keyword evidence="3 4" id="KW-0436">Ligase</keyword>
<keyword evidence="3" id="KW-0460">Magnesium</keyword>
<keyword evidence="1 3" id="KW-0210">Decarboxylase</keyword>
<evidence type="ECO:0000313" key="8">
    <source>
        <dbReference type="Proteomes" id="UP000030185"/>
    </source>
</evidence>
<dbReference type="SUPFAM" id="SSF102645">
    <property type="entry name" value="CoaB-like"/>
    <property type="match status" value="1"/>
</dbReference>
<comment type="caution">
    <text evidence="7">The sequence shown here is derived from an EMBL/GenBank/DDBJ whole genome shotgun (WGS) entry which is preliminary data.</text>
</comment>
<evidence type="ECO:0000256" key="3">
    <source>
        <dbReference type="HAMAP-Rule" id="MF_02225"/>
    </source>
</evidence>
<dbReference type="GO" id="GO:0015937">
    <property type="term" value="P:coenzyme A biosynthetic process"/>
    <property type="evidence" value="ECO:0007669"/>
    <property type="project" value="UniProtKB-UniRule"/>
</dbReference>
<feature type="domain" description="DNA/pantothenate metabolism flavoprotein C-terminal" evidence="6">
    <location>
        <begin position="186"/>
        <end position="397"/>
    </location>
</feature>
<dbReference type="Pfam" id="PF02441">
    <property type="entry name" value="Flavoprotein"/>
    <property type="match status" value="1"/>
</dbReference>
<comment type="function">
    <text evidence="4">Catalyzes two steps in the biosynthesis of coenzyme A. In the first step cysteine is conjugated to 4'-phosphopantothenate to form 4-phosphopantothenoylcysteine, in the latter compound is decarboxylated to form 4'-phosphopantotheine.</text>
</comment>
<keyword evidence="2 3" id="KW-0456">Lyase</keyword>
<feature type="binding site" evidence="3">
    <location>
        <position position="339"/>
    </location>
    <ligand>
        <name>CTP</name>
        <dbReference type="ChEBI" id="CHEBI:37563"/>
    </ligand>
</feature>
<dbReference type="EC" id="4.1.1.36" evidence="3"/>
<dbReference type="HAMAP" id="MF_02225">
    <property type="entry name" value="CoaBC"/>
    <property type="match status" value="1"/>
</dbReference>
<keyword evidence="3 4" id="KW-0285">Flavoprotein</keyword>
<evidence type="ECO:0000256" key="2">
    <source>
        <dbReference type="ARBA" id="ARBA00023239"/>
    </source>
</evidence>
<dbReference type="InterPro" id="IPR035929">
    <property type="entry name" value="CoaB-like_sf"/>
</dbReference>
<dbReference type="EC" id="6.3.2.5" evidence="3"/>
<comment type="pathway">
    <text evidence="3 4">Cofactor biosynthesis; coenzyme A biosynthesis; CoA from (R)-pantothenate: step 3/5.</text>
</comment>
<feature type="binding site" evidence="3">
    <location>
        <position position="343"/>
    </location>
    <ligand>
        <name>CTP</name>
        <dbReference type="ChEBI" id="CHEBI:37563"/>
    </ligand>
</feature>
<dbReference type="GO" id="GO:0004632">
    <property type="term" value="F:phosphopantothenate--cysteine ligase activity"/>
    <property type="evidence" value="ECO:0007669"/>
    <property type="project" value="UniProtKB-UniRule"/>
</dbReference>
<dbReference type="InterPro" id="IPR036551">
    <property type="entry name" value="Flavin_trans-like"/>
</dbReference>
<dbReference type="InterPro" id="IPR003382">
    <property type="entry name" value="Flavoprotein"/>
</dbReference>
<dbReference type="PANTHER" id="PTHR14359:SF6">
    <property type="entry name" value="PHOSPHOPANTOTHENOYLCYSTEINE DECARBOXYLASE"/>
    <property type="match status" value="1"/>
</dbReference>
<reference evidence="7 8" key="1">
    <citation type="submission" date="2014-09" db="EMBL/GenBank/DDBJ databases">
        <title>Sporocytophaga myxococcoides PG-01 genome sequencing.</title>
        <authorList>
            <person name="Liu L."/>
            <person name="Gao P.J."/>
            <person name="Chen G.J."/>
            <person name="Wang L.S."/>
        </authorList>
    </citation>
    <scope>NUCLEOTIDE SEQUENCE [LARGE SCALE GENOMIC DNA]</scope>
    <source>
        <strain evidence="7 8">PG-01</strain>
    </source>
</reference>
<comment type="pathway">
    <text evidence="3 4">Cofactor biosynthesis; coenzyme A biosynthesis; CoA from (R)-pantothenate: step 2/5.</text>
</comment>